<evidence type="ECO:0000313" key="3">
    <source>
        <dbReference type="WBParaSite" id="GPUH_0000196001-mRNA-1"/>
    </source>
</evidence>
<dbReference type="Proteomes" id="UP000271098">
    <property type="component" value="Unassembled WGS sequence"/>
</dbReference>
<name>A0A183CZR4_9BILA</name>
<sequence>MSVVLSDLNVIASTLNNLGQGAGYITKISVQQSLKKILNDLYSELNSQASHAIVEKAHIDGLRATLDDFIVSHLSCFVNDDEKSAVPLNLEISLANTQITIKDPSVKPFRIRLNDCVIEQTVDDEEES</sequence>
<dbReference type="AlphaFoldDB" id="A0A183CZR4"/>
<evidence type="ECO:0000313" key="2">
    <source>
        <dbReference type="Proteomes" id="UP000271098"/>
    </source>
</evidence>
<accession>A0A183CZR4</accession>
<reference evidence="3" key="1">
    <citation type="submission" date="2016-06" db="UniProtKB">
        <authorList>
            <consortium name="WormBaseParasite"/>
        </authorList>
    </citation>
    <scope>IDENTIFICATION</scope>
</reference>
<evidence type="ECO:0000313" key="1">
    <source>
        <dbReference type="EMBL" id="VDK31327.1"/>
    </source>
</evidence>
<keyword evidence="2" id="KW-1185">Reference proteome</keyword>
<reference evidence="1 2" key="2">
    <citation type="submission" date="2018-11" db="EMBL/GenBank/DDBJ databases">
        <authorList>
            <consortium name="Pathogen Informatics"/>
        </authorList>
    </citation>
    <scope>NUCLEOTIDE SEQUENCE [LARGE SCALE GENOMIC DNA]</scope>
</reference>
<dbReference type="OrthoDB" id="5847865at2759"/>
<dbReference type="EMBL" id="UYRT01002676">
    <property type="protein sequence ID" value="VDK31327.1"/>
    <property type="molecule type" value="Genomic_DNA"/>
</dbReference>
<gene>
    <name evidence="1" type="ORF">GPUH_LOCUS1955</name>
</gene>
<dbReference type="WBParaSite" id="GPUH_0000196001-mRNA-1">
    <property type="protein sequence ID" value="GPUH_0000196001-mRNA-1"/>
    <property type="gene ID" value="GPUH_0000196001"/>
</dbReference>
<proteinExistence type="predicted"/>
<protein>
    <submittedName>
        <fullName evidence="3">Type III secretion system protein</fullName>
    </submittedName>
</protein>
<organism evidence="3">
    <name type="scientific">Gongylonema pulchrum</name>
    <dbReference type="NCBI Taxonomy" id="637853"/>
    <lineage>
        <taxon>Eukaryota</taxon>
        <taxon>Metazoa</taxon>
        <taxon>Ecdysozoa</taxon>
        <taxon>Nematoda</taxon>
        <taxon>Chromadorea</taxon>
        <taxon>Rhabditida</taxon>
        <taxon>Spirurina</taxon>
        <taxon>Spiruromorpha</taxon>
        <taxon>Spiruroidea</taxon>
        <taxon>Gongylonematidae</taxon>
        <taxon>Gongylonema</taxon>
    </lineage>
</organism>